<dbReference type="GO" id="GO:0008413">
    <property type="term" value="F:8-oxo-7,8-dihydroguanosine triphosphate pyrophosphatase activity"/>
    <property type="evidence" value="ECO:0007669"/>
    <property type="project" value="TreeGrafter"/>
</dbReference>
<keyword evidence="9" id="KW-0234">DNA repair</keyword>
<evidence type="ECO:0000256" key="3">
    <source>
        <dbReference type="ARBA" id="ARBA00022457"/>
    </source>
</evidence>
<evidence type="ECO:0000256" key="8">
    <source>
        <dbReference type="ARBA" id="ARBA00022842"/>
    </source>
</evidence>
<dbReference type="GO" id="GO:0046872">
    <property type="term" value="F:metal ion binding"/>
    <property type="evidence" value="ECO:0007669"/>
    <property type="project" value="UniProtKB-KW"/>
</dbReference>
<dbReference type="RefSeq" id="WP_034751315.1">
    <property type="nucleotide sequence ID" value="NZ_BAUT01000111.1"/>
</dbReference>
<evidence type="ECO:0000256" key="1">
    <source>
        <dbReference type="ARBA" id="ARBA00001946"/>
    </source>
</evidence>
<evidence type="ECO:0000256" key="5">
    <source>
        <dbReference type="ARBA" id="ARBA00022723"/>
    </source>
</evidence>
<gene>
    <name evidence="13" type="ORF">JCM9140_4712</name>
</gene>
<evidence type="ECO:0000313" key="14">
    <source>
        <dbReference type="Proteomes" id="UP000018890"/>
    </source>
</evidence>
<dbReference type="InterPro" id="IPR029119">
    <property type="entry name" value="MutY_C"/>
</dbReference>
<comment type="similarity">
    <text evidence="2">Belongs to the Nudix hydrolase family.</text>
</comment>
<accession>W4Q9Z8</accession>
<dbReference type="SUPFAM" id="SSF55811">
    <property type="entry name" value="Nudix"/>
    <property type="match status" value="1"/>
</dbReference>
<protein>
    <recommendedName>
        <fullName evidence="11">8-oxo-dGTP diphosphatase</fullName>
        <ecNumber evidence="11">3.6.1.55</ecNumber>
    </recommendedName>
</protein>
<dbReference type="GO" id="GO:0044716">
    <property type="term" value="F:8-oxo-GDP phosphatase activity"/>
    <property type="evidence" value="ECO:0007669"/>
    <property type="project" value="TreeGrafter"/>
</dbReference>
<keyword evidence="3" id="KW-0515">Mutator protein</keyword>
<keyword evidence="4" id="KW-0235">DNA replication</keyword>
<dbReference type="OrthoDB" id="9810648at2"/>
<keyword evidence="14" id="KW-1185">Reference proteome</keyword>
<evidence type="ECO:0000256" key="11">
    <source>
        <dbReference type="ARBA" id="ARBA00038905"/>
    </source>
</evidence>
<dbReference type="EMBL" id="BAUT01000111">
    <property type="protein sequence ID" value="GAE28473.1"/>
    <property type="molecule type" value="Genomic_DNA"/>
</dbReference>
<dbReference type="GO" id="GO:0006260">
    <property type="term" value="P:DNA replication"/>
    <property type="evidence" value="ECO:0007669"/>
    <property type="project" value="UniProtKB-KW"/>
</dbReference>
<comment type="caution">
    <text evidence="13">The sequence shown here is derived from an EMBL/GenBank/DDBJ whole genome shotgun (WGS) entry which is preliminary data.</text>
</comment>
<dbReference type="AlphaFoldDB" id="W4Q9Z8"/>
<evidence type="ECO:0000256" key="9">
    <source>
        <dbReference type="ARBA" id="ARBA00023204"/>
    </source>
</evidence>
<dbReference type="Pfam" id="PF14815">
    <property type="entry name" value="NUDIX_4"/>
    <property type="match status" value="1"/>
</dbReference>
<dbReference type="InterPro" id="IPR015797">
    <property type="entry name" value="NUDIX_hydrolase-like_dom_sf"/>
</dbReference>
<evidence type="ECO:0000259" key="12">
    <source>
        <dbReference type="PROSITE" id="PS51462"/>
    </source>
</evidence>
<organism evidence="13 14">
    <name type="scientific">Halalkalibacter wakoensis JCM 9140</name>
    <dbReference type="NCBI Taxonomy" id="1236970"/>
    <lineage>
        <taxon>Bacteria</taxon>
        <taxon>Bacillati</taxon>
        <taxon>Bacillota</taxon>
        <taxon>Bacilli</taxon>
        <taxon>Bacillales</taxon>
        <taxon>Bacillaceae</taxon>
        <taxon>Halalkalibacter</taxon>
    </lineage>
</organism>
<dbReference type="PANTHER" id="PTHR47707:SF1">
    <property type="entry name" value="NUDIX HYDROLASE FAMILY PROTEIN"/>
    <property type="match status" value="1"/>
</dbReference>
<dbReference type="STRING" id="1236970.JCM9140_4712"/>
<dbReference type="PROSITE" id="PS51462">
    <property type="entry name" value="NUDIX"/>
    <property type="match status" value="1"/>
</dbReference>
<dbReference type="Proteomes" id="UP000018890">
    <property type="component" value="Unassembled WGS sequence"/>
</dbReference>
<evidence type="ECO:0000313" key="13">
    <source>
        <dbReference type="EMBL" id="GAE28473.1"/>
    </source>
</evidence>
<name>W4Q9Z8_9BACI</name>
<dbReference type="InterPro" id="IPR000086">
    <property type="entry name" value="NUDIX_hydrolase_dom"/>
</dbReference>
<dbReference type="PANTHER" id="PTHR47707">
    <property type="entry name" value="8-OXO-DGTP DIPHOSPHATASE"/>
    <property type="match status" value="1"/>
</dbReference>
<keyword evidence="5" id="KW-0479">Metal-binding</keyword>
<evidence type="ECO:0000256" key="10">
    <source>
        <dbReference type="ARBA" id="ARBA00035861"/>
    </source>
</evidence>
<sequence>MKKTIKVVAAILENEQNEILCALRSPTMSLPNMWEFPGGKVEKDEHIFAALKREIMEEIQCEIEPLTLFHEYTHEYEQVNIHLIAIKGKMVRGTPIALEHAKLIWLKRQSLNSLHWAPADVPAVNTLIQEVK</sequence>
<proteinExistence type="inferred from homology"/>
<dbReference type="CDD" id="cd03425">
    <property type="entry name" value="NUDIX_MutT_NudA_like"/>
    <property type="match status" value="1"/>
</dbReference>
<dbReference type="GO" id="GO:0035539">
    <property type="term" value="F:8-oxo-7,8-dihydrodeoxyguanosine triphosphate pyrophosphatase activity"/>
    <property type="evidence" value="ECO:0007669"/>
    <property type="project" value="UniProtKB-EC"/>
</dbReference>
<keyword evidence="7" id="KW-0378">Hydrolase</keyword>
<dbReference type="GO" id="GO:0044715">
    <property type="term" value="F:8-oxo-dGDP phosphatase activity"/>
    <property type="evidence" value="ECO:0007669"/>
    <property type="project" value="TreeGrafter"/>
</dbReference>
<keyword evidence="6" id="KW-0227">DNA damage</keyword>
<dbReference type="InterPro" id="IPR047127">
    <property type="entry name" value="MutT-like"/>
</dbReference>
<dbReference type="GO" id="GO:0006281">
    <property type="term" value="P:DNA repair"/>
    <property type="evidence" value="ECO:0007669"/>
    <property type="project" value="UniProtKB-KW"/>
</dbReference>
<reference evidence="13" key="1">
    <citation type="journal article" date="2014" name="Genome Announc.">
        <title>Draft Genome Sequences of Three Alkaliphilic Bacillus Strains, Bacillus wakoensis JCM 9140T, Bacillus akibai JCM 9157T, and Bacillus hemicellulosilyticus JCM 9152T.</title>
        <authorList>
            <person name="Yuki M."/>
            <person name="Oshima K."/>
            <person name="Suda W."/>
            <person name="Oshida Y."/>
            <person name="Kitamura K."/>
            <person name="Iida T."/>
            <person name="Hattori M."/>
            <person name="Ohkuma M."/>
        </authorList>
    </citation>
    <scope>NUCLEOTIDE SEQUENCE [LARGE SCALE GENOMIC DNA]</scope>
    <source>
        <strain evidence="13">JCM 9140</strain>
    </source>
</reference>
<evidence type="ECO:0000256" key="6">
    <source>
        <dbReference type="ARBA" id="ARBA00022763"/>
    </source>
</evidence>
<evidence type="ECO:0000256" key="2">
    <source>
        <dbReference type="ARBA" id="ARBA00005582"/>
    </source>
</evidence>
<dbReference type="EC" id="3.6.1.55" evidence="11"/>
<comment type="cofactor">
    <cofactor evidence="1">
        <name>Mg(2+)</name>
        <dbReference type="ChEBI" id="CHEBI:18420"/>
    </cofactor>
</comment>
<comment type="catalytic activity">
    <reaction evidence="10">
        <text>8-oxo-dGTP + H2O = 8-oxo-dGMP + diphosphate + H(+)</text>
        <dbReference type="Rhea" id="RHEA:31575"/>
        <dbReference type="ChEBI" id="CHEBI:15377"/>
        <dbReference type="ChEBI" id="CHEBI:15378"/>
        <dbReference type="ChEBI" id="CHEBI:33019"/>
        <dbReference type="ChEBI" id="CHEBI:63224"/>
        <dbReference type="ChEBI" id="CHEBI:77896"/>
        <dbReference type="EC" id="3.6.1.55"/>
    </reaction>
</comment>
<feature type="domain" description="Nudix hydrolase" evidence="12">
    <location>
        <begin position="3"/>
        <end position="128"/>
    </location>
</feature>
<evidence type="ECO:0000256" key="7">
    <source>
        <dbReference type="ARBA" id="ARBA00022801"/>
    </source>
</evidence>
<keyword evidence="8" id="KW-0460">Magnesium</keyword>
<evidence type="ECO:0000256" key="4">
    <source>
        <dbReference type="ARBA" id="ARBA00022705"/>
    </source>
</evidence>
<dbReference type="Gene3D" id="3.90.79.10">
    <property type="entry name" value="Nucleoside Triphosphate Pyrophosphohydrolase"/>
    <property type="match status" value="1"/>
</dbReference>